<gene>
    <name evidence="5" type="primary">DHS</name>
    <name evidence="5" type="ORF">BN873_210046</name>
</gene>
<comment type="caution">
    <text evidence="5">The sequence shown here is derived from an EMBL/GenBank/DDBJ whole genome shotgun (WGS) entry which is preliminary data.</text>
</comment>
<accession>W6M7W8</accession>
<dbReference type="EMBL" id="CBTJ020000027">
    <property type="protein sequence ID" value="CDI01825.1"/>
    <property type="molecule type" value="Genomic_DNA"/>
</dbReference>
<feature type="binding site" evidence="3">
    <location>
        <position position="329"/>
    </location>
    <ligand>
        <name>phosphoenolpyruvate</name>
        <dbReference type="ChEBI" id="CHEBI:58702"/>
    </ligand>
</feature>
<comment type="similarity">
    <text evidence="1 4">Belongs to the class-II DAHP synthase family.</text>
</comment>
<feature type="binding site" evidence="3">
    <location>
        <position position="433"/>
    </location>
    <ligand>
        <name>Mn(2+)</name>
        <dbReference type="ChEBI" id="CHEBI:29035"/>
    </ligand>
</feature>
<proteinExistence type="inferred from homology"/>
<keyword evidence="3" id="KW-0464">Manganese</keyword>
<dbReference type="InterPro" id="IPR002480">
    <property type="entry name" value="DAHP_synth_2"/>
</dbReference>
<keyword evidence="2 4" id="KW-0808">Transferase</keyword>
<evidence type="ECO:0000313" key="5">
    <source>
        <dbReference type="EMBL" id="CDI01825.1"/>
    </source>
</evidence>
<evidence type="ECO:0000256" key="3">
    <source>
        <dbReference type="PIRSR" id="PIRSR602480-1"/>
    </source>
</evidence>
<dbReference type="Gene3D" id="3.20.20.70">
    <property type="entry name" value="Aldolase class I"/>
    <property type="match status" value="1"/>
</dbReference>
<protein>
    <recommendedName>
        <fullName evidence="4">Phospho-2-dehydro-3-deoxyheptonate aldolase</fullName>
        <ecNumber evidence="4">2.5.1.54</ecNumber>
    </recommendedName>
</protein>
<name>W6M7W8_9GAMM</name>
<reference evidence="5" key="1">
    <citation type="submission" date="2013-07" db="EMBL/GenBank/DDBJ databases">
        <authorList>
            <person name="McIlroy S."/>
        </authorList>
    </citation>
    <scope>NUCLEOTIDE SEQUENCE [LARGE SCALE GENOMIC DNA]</scope>
    <source>
        <strain evidence="5">Run_A_D11</strain>
    </source>
</reference>
<dbReference type="PANTHER" id="PTHR21337:SF0">
    <property type="entry name" value="PHOSPHO-2-DEHYDRO-3-DEOXYHEPTONATE ALDOLASE"/>
    <property type="match status" value="1"/>
</dbReference>
<keyword evidence="3" id="KW-0104">Cadmium</keyword>
<dbReference type="NCBIfam" id="TIGR01358">
    <property type="entry name" value="DAHP_synth_II"/>
    <property type="match status" value="1"/>
</dbReference>
<dbReference type="GO" id="GO:0003849">
    <property type="term" value="F:3-deoxy-7-phosphoheptulonate synthase activity"/>
    <property type="evidence" value="ECO:0007669"/>
    <property type="project" value="UniProtKB-EC"/>
</dbReference>
<feature type="binding site" evidence="3">
    <location>
        <begin position="275"/>
        <end position="276"/>
    </location>
    <ligand>
        <name>phosphoenolpyruvate</name>
        <dbReference type="ChEBI" id="CHEBI:58702"/>
    </ligand>
</feature>
<evidence type="ECO:0000256" key="2">
    <source>
        <dbReference type="ARBA" id="ARBA00022679"/>
    </source>
</evidence>
<keyword evidence="3" id="KW-0170">Cobalt</keyword>
<feature type="binding site" evidence="3">
    <location>
        <position position="76"/>
    </location>
    <ligand>
        <name>Mn(2+)</name>
        <dbReference type="ChEBI" id="CHEBI:29035"/>
    </ligand>
</feature>
<feature type="binding site" evidence="3">
    <location>
        <position position="361"/>
    </location>
    <ligand>
        <name>Mn(2+)</name>
        <dbReference type="ChEBI" id="CHEBI:29035"/>
    </ligand>
</feature>
<evidence type="ECO:0000256" key="4">
    <source>
        <dbReference type="RuleBase" id="RU363071"/>
    </source>
</evidence>
<dbReference type="SUPFAM" id="SSF51569">
    <property type="entry name" value="Aldolase"/>
    <property type="match status" value="1"/>
</dbReference>
<feature type="binding site" evidence="3">
    <location>
        <position position="298"/>
    </location>
    <ligand>
        <name>phosphoenolpyruvate</name>
        <dbReference type="ChEBI" id="CHEBI:58702"/>
    </ligand>
</feature>
<reference evidence="5" key="2">
    <citation type="submission" date="2014-03" db="EMBL/GenBank/DDBJ databases">
        <title>Candidatus Competibacter-lineage genomes retrieved from metagenomes reveal functional metabolic diversity.</title>
        <authorList>
            <person name="McIlroy S.J."/>
            <person name="Albertsen M."/>
            <person name="Andresen E.K."/>
            <person name="Saunders A.M."/>
            <person name="Kristiansen R."/>
            <person name="Stokholm-Bjerregaard M."/>
            <person name="Nielsen K.L."/>
            <person name="Nielsen P.H."/>
        </authorList>
    </citation>
    <scope>NUCLEOTIDE SEQUENCE</scope>
    <source>
        <strain evidence="5">Run_A_D11</strain>
    </source>
</reference>
<comment type="catalytic activity">
    <reaction evidence="4">
        <text>D-erythrose 4-phosphate + phosphoenolpyruvate + H2O = 7-phospho-2-dehydro-3-deoxy-D-arabino-heptonate + phosphate</text>
        <dbReference type="Rhea" id="RHEA:14717"/>
        <dbReference type="ChEBI" id="CHEBI:15377"/>
        <dbReference type="ChEBI" id="CHEBI:16897"/>
        <dbReference type="ChEBI" id="CHEBI:43474"/>
        <dbReference type="ChEBI" id="CHEBI:58394"/>
        <dbReference type="ChEBI" id="CHEBI:58702"/>
        <dbReference type="EC" id="2.5.1.54"/>
    </reaction>
</comment>
<comment type="cofactor">
    <cofactor evidence="3">
        <name>Mn(2+)</name>
        <dbReference type="ChEBI" id="CHEBI:29035"/>
    </cofactor>
    <cofactor evidence="3">
        <name>Co(2+)</name>
        <dbReference type="ChEBI" id="CHEBI:48828"/>
    </cofactor>
    <cofactor evidence="3">
        <name>Cd(2+)</name>
        <dbReference type="ChEBI" id="CHEBI:48775"/>
    </cofactor>
    <text evidence="3">Binds 1 divalent cation per subunit. The enzyme is active with manganese, cobalt or cadmium ions.</text>
</comment>
<organism evidence="5 6">
    <name type="scientific">Candidatus Competibacter denitrificans Run_A_D11</name>
    <dbReference type="NCBI Taxonomy" id="1400863"/>
    <lineage>
        <taxon>Bacteria</taxon>
        <taxon>Pseudomonadati</taxon>
        <taxon>Pseudomonadota</taxon>
        <taxon>Gammaproteobacteria</taxon>
        <taxon>Candidatus Competibacteraceae</taxon>
        <taxon>Candidatus Competibacter</taxon>
    </lineage>
</organism>
<dbReference type="EC" id="2.5.1.54" evidence="4"/>
<dbReference type="PANTHER" id="PTHR21337">
    <property type="entry name" value="PHOSPHO-2-DEHYDRO-3-DEOXYHEPTONATE ALDOLASE 1, 2"/>
    <property type="match status" value="1"/>
</dbReference>
<dbReference type="AlphaFoldDB" id="W6M7W8"/>
<dbReference type="RefSeq" id="WP_048671297.1">
    <property type="nucleotide sequence ID" value="NZ_CBTJ020000027.1"/>
</dbReference>
<keyword evidence="6" id="KW-1185">Reference proteome</keyword>
<evidence type="ECO:0000256" key="1">
    <source>
        <dbReference type="ARBA" id="ARBA00008911"/>
    </source>
</evidence>
<sequence>MTQYIPSARISWTPASWRGKSAAQLPDYPDSAALTEVEERLAASLPLVFAGEIRALREQLAEVAVGRAFLLQGGDCAESFAQFNEPAITDTFRVLLQMAVVLTFAAACPVVKVGRMAGQFAKPRSSPTETQDGRVLPSYRGDIVNGLDFTEAARRPEPRRQLRAYAQSAATLNLLRALAQGGFADLHRVQQWNLDFLHTNPLGARYQELAGRISETLAFMRACRLDAATDPQVRQVQFYTSHEALLLNYEQALTRRDSTTGAWYSGSAHFLWIGERTRQLDGAHVEFARGIANPIGVKLGPTTDSDTLLRLLDALNPTDQPGRLTLISRMGADRIETALPPLIRAVQREGRQVVWSCDPMHGNTLATRTGYKTRPFARILDEVRGFFAIHRAEGSIPGGMHFELTGQDVTECLGGSQAITEEGLADRYHTQCDPRLNALQSLELAFLIAETLKDYRRATQRDHKVENGGRDT</sequence>
<dbReference type="InterPro" id="IPR013785">
    <property type="entry name" value="Aldolase_TIM"/>
</dbReference>
<evidence type="ECO:0000313" key="6">
    <source>
        <dbReference type="Proteomes" id="UP000035760"/>
    </source>
</evidence>
<dbReference type="STRING" id="1400863.BN873_210046"/>
<dbReference type="OrthoDB" id="9766852at2"/>
<dbReference type="Pfam" id="PF01474">
    <property type="entry name" value="DAHP_synth_2"/>
    <property type="match status" value="1"/>
</dbReference>
<feature type="binding site" evidence="3">
    <location>
        <position position="115"/>
    </location>
    <ligand>
        <name>phosphoenolpyruvate</name>
        <dbReference type="ChEBI" id="CHEBI:58702"/>
    </ligand>
</feature>
<dbReference type="GO" id="GO:0009073">
    <property type="term" value="P:aromatic amino acid family biosynthetic process"/>
    <property type="evidence" value="ECO:0007669"/>
    <property type="project" value="InterPro"/>
</dbReference>
<feature type="binding site" evidence="3">
    <location>
        <position position="403"/>
    </location>
    <ligand>
        <name>Mn(2+)</name>
        <dbReference type="ChEBI" id="CHEBI:29035"/>
    </ligand>
</feature>
<dbReference type="Proteomes" id="UP000035760">
    <property type="component" value="Unassembled WGS sequence"/>
</dbReference>